<accession>A0A3N4LPI0</accession>
<gene>
    <name evidence="1" type="ORF">L211DRAFT_267896</name>
</gene>
<name>A0A3N4LPI0_9PEZI</name>
<keyword evidence="2" id="KW-1185">Reference proteome</keyword>
<dbReference type="AlphaFoldDB" id="A0A3N4LPI0"/>
<dbReference type="Proteomes" id="UP000267821">
    <property type="component" value="Unassembled WGS sequence"/>
</dbReference>
<dbReference type="EMBL" id="ML121546">
    <property type="protein sequence ID" value="RPB23429.1"/>
    <property type="molecule type" value="Genomic_DNA"/>
</dbReference>
<evidence type="ECO:0000313" key="2">
    <source>
        <dbReference type="Proteomes" id="UP000267821"/>
    </source>
</evidence>
<reference evidence="1 2" key="1">
    <citation type="journal article" date="2018" name="Nat. Ecol. Evol.">
        <title>Pezizomycetes genomes reveal the molecular basis of ectomycorrhizal truffle lifestyle.</title>
        <authorList>
            <person name="Murat C."/>
            <person name="Payen T."/>
            <person name="Noel B."/>
            <person name="Kuo A."/>
            <person name="Morin E."/>
            <person name="Chen J."/>
            <person name="Kohler A."/>
            <person name="Krizsan K."/>
            <person name="Balestrini R."/>
            <person name="Da Silva C."/>
            <person name="Montanini B."/>
            <person name="Hainaut M."/>
            <person name="Levati E."/>
            <person name="Barry K.W."/>
            <person name="Belfiori B."/>
            <person name="Cichocki N."/>
            <person name="Clum A."/>
            <person name="Dockter R.B."/>
            <person name="Fauchery L."/>
            <person name="Guy J."/>
            <person name="Iotti M."/>
            <person name="Le Tacon F."/>
            <person name="Lindquist E.A."/>
            <person name="Lipzen A."/>
            <person name="Malagnac F."/>
            <person name="Mello A."/>
            <person name="Molinier V."/>
            <person name="Miyauchi S."/>
            <person name="Poulain J."/>
            <person name="Riccioni C."/>
            <person name="Rubini A."/>
            <person name="Sitrit Y."/>
            <person name="Splivallo R."/>
            <person name="Traeger S."/>
            <person name="Wang M."/>
            <person name="Zifcakova L."/>
            <person name="Wipf D."/>
            <person name="Zambonelli A."/>
            <person name="Paolocci F."/>
            <person name="Nowrousian M."/>
            <person name="Ottonello S."/>
            <person name="Baldrian P."/>
            <person name="Spatafora J.W."/>
            <person name="Henrissat B."/>
            <person name="Nagy L.G."/>
            <person name="Aury J.M."/>
            <person name="Wincker P."/>
            <person name="Grigoriev I.V."/>
            <person name="Bonfante P."/>
            <person name="Martin F.M."/>
        </authorList>
    </citation>
    <scope>NUCLEOTIDE SEQUENCE [LARGE SCALE GENOMIC DNA]</scope>
    <source>
        <strain evidence="1 2">ATCC MYA-4762</strain>
    </source>
</reference>
<organism evidence="1 2">
    <name type="scientific">Terfezia boudieri ATCC MYA-4762</name>
    <dbReference type="NCBI Taxonomy" id="1051890"/>
    <lineage>
        <taxon>Eukaryota</taxon>
        <taxon>Fungi</taxon>
        <taxon>Dikarya</taxon>
        <taxon>Ascomycota</taxon>
        <taxon>Pezizomycotina</taxon>
        <taxon>Pezizomycetes</taxon>
        <taxon>Pezizales</taxon>
        <taxon>Pezizaceae</taxon>
        <taxon>Terfezia</taxon>
    </lineage>
</organism>
<protein>
    <submittedName>
        <fullName evidence="1">Uncharacterized protein</fullName>
    </submittedName>
</protein>
<evidence type="ECO:0000313" key="1">
    <source>
        <dbReference type="EMBL" id="RPB23429.1"/>
    </source>
</evidence>
<proteinExistence type="predicted"/>
<dbReference type="InParanoid" id="A0A3N4LPI0"/>
<sequence length="122" mass="13679">MDNARRGLHLAYVNNGATIWLSNVTAFEFSTVDIVSVSARELSTRSNTEFRPYITRNESASAQEWRWTEVSDIGQISRNCAFGCIPDAMGVMKTVAVGAKEYGWKKLMREHDAAWGELWGST</sequence>
<dbReference type="OrthoDB" id="200349at2759"/>